<protein>
    <recommendedName>
        <fullName evidence="2 3">Single-stranded DNA-binding protein</fullName>
        <shortName evidence="2">SSB</shortName>
    </recommendedName>
</protein>
<dbReference type="PANTHER" id="PTHR10302">
    <property type="entry name" value="SINGLE-STRANDED DNA-BINDING PROTEIN"/>
    <property type="match status" value="1"/>
</dbReference>
<reference evidence="4 5" key="1">
    <citation type="submission" date="2013-03" db="EMBL/GenBank/DDBJ databases">
        <title>The Genome Sequence of Atopobium minutum 10063974.</title>
        <authorList>
            <consortium name="The Broad Institute Genome Sequencing Platform"/>
            <person name="Earl A."/>
            <person name="Ward D."/>
            <person name="Feldgarden M."/>
            <person name="Gevers D."/>
            <person name="Lambert T."/>
            <person name="Marvaud J.-C."/>
            <person name="Courvalin P."/>
            <person name="Walker B."/>
            <person name="Young S.K."/>
            <person name="Zeng Q."/>
            <person name="Gargeya S."/>
            <person name="Fitzgerald M."/>
            <person name="Haas B."/>
            <person name="Abouelleil A."/>
            <person name="Alvarado L."/>
            <person name="Arachchi H.M."/>
            <person name="Berlin A.M."/>
            <person name="Chapman S.B."/>
            <person name="Dewar J."/>
            <person name="Goldberg J."/>
            <person name="Griggs A."/>
            <person name="Gujja S."/>
            <person name="Hansen M."/>
            <person name="Howarth C."/>
            <person name="Imamovic A."/>
            <person name="Larimer J."/>
            <person name="McCowan C."/>
            <person name="Murphy C."/>
            <person name="Neiman D."/>
            <person name="Pearson M."/>
            <person name="Priest M."/>
            <person name="Roberts A."/>
            <person name="Saif S."/>
            <person name="Shea T."/>
            <person name="Sisk P."/>
            <person name="Sykes S."/>
            <person name="Wortman J."/>
            <person name="Nusbaum C."/>
            <person name="Birren B."/>
        </authorList>
    </citation>
    <scope>NUCLEOTIDE SEQUENCE [LARGE SCALE GENOMIC DNA]</scope>
    <source>
        <strain evidence="4 5">10063974</strain>
    </source>
</reference>
<dbReference type="InterPro" id="IPR011344">
    <property type="entry name" value="ssDNA-bd"/>
</dbReference>
<comment type="caution">
    <text evidence="2">Lacks conserved residue(s) required for the propagation of feature annotation.</text>
</comment>
<dbReference type="PROSITE" id="PS50935">
    <property type="entry name" value="SSB"/>
    <property type="match status" value="1"/>
</dbReference>
<evidence type="ECO:0000256" key="1">
    <source>
        <dbReference type="ARBA" id="ARBA00023125"/>
    </source>
</evidence>
<organism evidence="4 5">
    <name type="scientific">Atopobium minutum 10063974</name>
    <dbReference type="NCBI Taxonomy" id="997872"/>
    <lineage>
        <taxon>Bacteria</taxon>
        <taxon>Bacillati</taxon>
        <taxon>Actinomycetota</taxon>
        <taxon>Coriobacteriia</taxon>
        <taxon>Coriobacteriales</taxon>
        <taxon>Atopobiaceae</taxon>
        <taxon>Atopobium</taxon>
    </lineage>
</organism>
<accession>N2BLQ3</accession>
<feature type="short sequence motif" description="Important for interaction with partner proteins" evidence="2">
    <location>
        <begin position="124"/>
        <end position="129"/>
    </location>
</feature>
<dbReference type="OrthoDB" id="9809878at2"/>
<dbReference type="InterPro" id="IPR012340">
    <property type="entry name" value="NA-bd_OB-fold"/>
</dbReference>
<dbReference type="GO" id="GO:0006260">
    <property type="term" value="P:DNA replication"/>
    <property type="evidence" value="ECO:0007669"/>
    <property type="project" value="UniProtKB-UniRule"/>
</dbReference>
<dbReference type="GO" id="GO:0009295">
    <property type="term" value="C:nucleoid"/>
    <property type="evidence" value="ECO:0007669"/>
    <property type="project" value="TreeGrafter"/>
</dbReference>
<dbReference type="InterPro" id="IPR000424">
    <property type="entry name" value="Primosome_PriB/ssb"/>
</dbReference>
<dbReference type="Gene3D" id="2.40.50.140">
    <property type="entry name" value="Nucleic acid-binding proteins"/>
    <property type="match status" value="1"/>
</dbReference>
<dbReference type="RefSeq" id="WP_002563020.1">
    <property type="nucleotide sequence ID" value="NZ_KB822533.1"/>
</dbReference>
<keyword evidence="5" id="KW-1185">Reference proteome</keyword>
<keyword evidence="2" id="KW-0227">DNA damage</keyword>
<dbReference type="HOGENOM" id="CLU_078758_6_0_11"/>
<dbReference type="AlphaFoldDB" id="N2BLQ3"/>
<dbReference type="Proteomes" id="UP000012651">
    <property type="component" value="Unassembled WGS sequence"/>
</dbReference>
<sequence length="129" mass="14254">MSINCVNISGNLTRDAEVKYTTTGSPILSFGIAINDRVKNSQTGEWEDRPNFVDCALFGSRAESLCQWLVKGTKVAIAGRLHYSSWERDGQKRSKLDVIVNDIEFLSTSKAKSPTVSVPSQVIDDDIPF</sequence>
<dbReference type="SUPFAM" id="SSF50249">
    <property type="entry name" value="Nucleic acid-binding proteins"/>
    <property type="match status" value="1"/>
</dbReference>
<name>N2BLQ3_9ACTN</name>
<comment type="subunit">
    <text evidence="2">Homotetramer.</text>
</comment>
<keyword evidence="2" id="KW-0233">DNA recombination</keyword>
<dbReference type="HAMAP" id="MF_00984">
    <property type="entry name" value="SSB"/>
    <property type="match status" value="1"/>
</dbReference>
<keyword evidence="2" id="KW-0234">DNA repair</keyword>
<gene>
    <name evidence="4" type="ORF">HMPREF1091_00245</name>
</gene>
<dbReference type="GO" id="GO:0003697">
    <property type="term" value="F:single-stranded DNA binding"/>
    <property type="evidence" value="ECO:0007669"/>
    <property type="project" value="UniProtKB-UniRule"/>
</dbReference>
<dbReference type="GO" id="GO:0006310">
    <property type="term" value="P:DNA recombination"/>
    <property type="evidence" value="ECO:0007669"/>
    <property type="project" value="UniProtKB-UniRule"/>
</dbReference>
<dbReference type="Pfam" id="PF00436">
    <property type="entry name" value="SSB"/>
    <property type="match status" value="1"/>
</dbReference>
<comment type="function">
    <text evidence="2">Plays an important role in DNA replication, recombination and repair. Binds to ssDNA and to an array of partner proteins to recruit them to their sites of action during DNA metabolism.</text>
</comment>
<evidence type="ECO:0000256" key="3">
    <source>
        <dbReference type="PIRNR" id="PIRNR002070"/>
    </source>
</evidence>
<proteinExistence type="inferred from homology"/>
<comment type="caution">
    <text evidence="4">The sequence shown here is derived from an EMBL/GenBank/DDBJ whole genome shotgun (WGS) entry which is preliminary data.</text>
</comment>
<evidence type="ECO:0000313" key="4">
    <source>
        <dbReference type="EMBL" id="EMZ42687.1"/>
    </source>
</evidence>
<dbReference type="PATRIC" id="fig|997872.3.peg.239"/>
<evidence type="ECO:0000313" key="5">
    <source>
        <dbReference type="Proteomes" id="UP000012651"/>
    </source>
</evidence>
<dbReference type="PIRSF" id="PIRSF002070">
    <property type="entry name" value="SSB"/>
    <property type="match status" value="1"/>
</dbReference>
<dbReference type="GO" id="GO:0006281">
    <property type="term" value="P:DNA repair"/>
    <property type="evidence" value="ECO:0007669"/>
    <property type="project" value="UniProtKB-UniRule"/>
</dbReference>
<dbReference type="NCBIfam" id="TIGR00621">
    <property type="entry name" value="ssb"/>
    <property type="match status" value="1"/>
</dbReference>
<dbReference type="PANTHER" id="PTHR10302:SF0">
    <property type="entry name" value="SINGLE-STRANDED DNA-BINDING PROTEIN, MITOCHONDRIAL"/>
    <property type="match status" value="1"/>
</dbReference>
<keyword evidence="2" id="KW-0235">DNA replication</keyword>
<evidence type="ECO:0000256" key="2">
    <source>
        <dbReference type="HAMAP-Rule" id="MF_00984"/>
    </source>
</evidence>
<keyword evidence="1 2" id="KW-0238">DNA-binding</keyword>
<dbReference type="EMBL" id="AGXC01000001">
    <property type="protein sequence ID" value="EMZ42687.1"/>
    <property type="molecule type" value="Genomic_DNA"/>
</dbReference>
<dbReference type="CDD" id="cd04496">
    <property type="entry name" value="SSB_OBF"/>
    <property type="match status" value="1"/>
</dbReference>